<accession>A0A0R3WX55</accession>
<protein>
    <submittedName>
        <fullName evidence="2">Cardiomyopathy-associated protein 5</fullName>
    </submittedName>
</protein>
<evidence type="ECO:0000256" key="1">
    <source>
        <dbReference type="SAM" id="MobiDB-lite"/>
    </source>
</evidence>
<proteinExistence type="predicted"/>
<feature type="region of interest" description="Disordered" evidence="1">
    <location>
        <begin position="289"/>
        <end position="314"/>
    </location>
</feature>
<organism evidence="2">
    <name type="scientific">Hydatigena taeniaeformis</name>
    <name type="common">Feline tapeworm</name>
    <name type="synonym">Taenia taeniaeformis</name>
    <dbReference type="NCBI Taxonomy" id="6205"/>
    <lineage>
        <taxon>Eukaryota</taxon>
        <taxon>Metazoa</taxon>
        <taxon>Spiralia</taxon>
        <taxon>Lophotrochozoa</taxon>
        <taxon>Platyhelminthes</taxon>
        <taxon>Cestoda</taxon>
        <taxon>Eucestoda</taxon>
        <taxon>Cyclophyllidea</taxon>
        <taxon>Taeniidae</taxon>
        <taxon>Hydatigera</taxon>
    </lineage>
</organism>
<dbReference type="STRING" id="6205.A0A0R3WX55"/>
<reference evidence="2" key="1">
    <citation type="submission" date="2017-02" db="UniProtKB">
        <authorList>
            <consortium name="WormBaseParasite"/>
        </authorList>
    </citation>
    <scope>IDENTIFICATION</scope>
</reference>
<evidence type="ECO:0000313" key="2">
    <source>
        <dbReference type="WBParaSite" id="TTAC_0000534501-mRNA-1"/>
    </source>
</evidence>
<feature type="region of interest" description="Disordered" evidence="1">
    <location>
        <begin position="103"/>
        <end position="141"/>
    </location>
</feature>
<dbReference type="AlphaFoldDB" id="A0A0R3WX55"/>
<dbReference type="WBParaSite" id="TTAC_0000534501-mRNA-1">
    <property type="protein sequence ID" value="TTAC_0000534501-mRNA-1"/>
    <property type="gene ID" value="TTAC_0000534501"/>
</dbReference>
<feature type="compositionally biased region" description="Polar residues" evidence="1">
    <location>
        <begin position="109"/>
        <end position="123"/>
    </location>
</feature>
<sequence>LLSLCTNTYQLVCPDAEAGFIAPGGVLHPSTKAHSIHENGIQLNIHSKLDFSKDYVEPPVVPKDDLIYLQKELEEHLNKSEDTPFTSEGNQIILDDRNGEGVAKAPEGFSQSTSGEQNYSPTPSIEGDFLPPAPTVKSELPPQGALQEDAEFGEHFYPDTALHEDFDVPEFDSNHFHEAEAEVDEENDEHFNNQEPFNVQKHYEASEQFDEQEYFDDHEHFEGQELHEQPEHSNIQDHFEDQEQHEGLAHFENQQFLENQEHFENMEMDGSQERLENHYHWENQDHYNSQEYNEEEREPEVQSELPPQNSPTPELLHASEQVEHTDHLLENPEGFIEPPTNIDLLDAAHMDLVGGVDQFAVEKQESTPFHSAAGIGAGEAVINDFEQAASLALNEHPVESNRHMADALGVVVTEQPEAPQLPPIIQTEELLPQEAKPSFHDIKTNLEKRKYVH</sequence>
<name>A0A0R3WX55_HYDTA</name>